<feature type="region of interest" description="Disordered" evidence="1">
    <location>
        <begin position="1"/>
        <end position="35"/>
    </location>
</feature>
<dbReference type="Proteomes" id="UP000197904">
    <property type="component" value="Unassembled WGS sequence"/>
</dbReference>
<dbReference type="AlphaFoldDB" id="A0A246KUL0"/>
<comment type="caution">
    <text evidence="2">The sequence shown here is derived from an EMBL/GenBank/DDBJ whole genome shotgun (WGS) entry which is preliminary data.</text>
</comment>
<evidence type="ECO:0000256" key="1">
    <source>
        <dbReference type="SAM" id="MobiDB-lite"/>
    </source>
</evidence>
<sequence>MANPWDNDPIVEAPTAPQMQAQGNPWDADPIVPDDGQGFDQAPLNLEIVGGKRAPDGWEYGPVRDLAYGARSVLQGAGGLLGAVGGDAFNNYIVNPVARAVGMQEARPYREEAMALADRLGLPQAQTSGDRVLGDVGEALTGTGLTLGIGGGINALANAGRGAAAPATNQLANFLTAQPAMQAVSAAGGAGASSLARESGASQGNQLLAGLAGGLGPSALATGAGAALRGAVRGSSGEQTRNTLADFERLGATPSVGQASGNRMVQGVENLLAGGPTSAGVMNRFATRQGEDIGEGLGRLANDLTPRASAERAGRAIEKGAETFAKNVNAQKRALYWQADRFIPESTPVGLSNTMQTVQKLTTPMPGAVETTGSLINPRIAALQQNLAADLQAGGGQIPYSALKRIRTDIGEQISDFSLSPETPTRELKQLYAALSRDMEAAAQSQGPQAVAAAKRANNYTRAAADRLEQVQRVIDKNGGGEAIYNAALSGTRDGGTTLRAVMQSLPQDGQKAVTSAVIKRMGLANPGAQDATGEAFSAATFLTNWNRVSPEAKRALFDRYGKDFSRDVDRIARVADNVKSGSQVFANPSGTANRAAAMTYGAALVGSLFTGGTAPLAAGGGIANLGARTLTNPNVVKWLARGTALPVGSIPGYLSAMAAEGQKLQDPDLVETSRQLQEAVANDPRANQ</sequence>
<evidence type="ECO:0000313" key="3">
    <source>
        <dbReference type="Proteomes" id="UP000197904"/>
    </source>
</evidence>
<proteinExistence type="predicted"/>
<evidence type="ECO:0008006" key="4">
    <source>
        <dbReference type="Google" id="ProtNLM"/>
    </source>
</evidence>
<dbReference type="RefSeq" id="WP_088476291.1">
    <property type="nucleotide sequence ID" value="NZ_NIXP01000123.1"/>
</dbReference>
<reference evidence="2 3" key="1">
    <citation type="submission" date="2017-06" db="EMBL/GenBank/DDBJ databases">
        <authorList>
            <person name="Kim H.J."/>
            <person name="Triplett B.A."/>
        </authorList>
    </citation>
    <scope>NUCLEOTIDE SEQUENCE [LARGE SCALE GENOMIC DNA]</scope>
    <source>
        <strain evidence="2 3">S18795</strain>
    </source>
</reference>
<protein>
    <recommendedName>
        <fullName evidence="4">DNA transfer protein</fullName>
    </recommendedName>
</protein>
<organism evidence="2 3">
    <name type="scientific">Stenotrophomonas pavanii</name>
    <dbReference type="NCBI Taxonomy" id="487698"/>
    <lineage>
        <taxon>Bacteria</taxon>
        <taxon>Pseudomonadati</taxon>
        <taxon>Pseudomonadota</taxon>
        <taxon>Gammaproteobacteria</taxon>
        <taxon>Lysobacterales</taxon>
        <taxon>Lysobacteraceae</taxon>
        <taxon>Stenotrophomonas</taxon>
    </lineage>
</organism>
<accession>A0A246KUL0</accession>
<gene>
    <name evidence="2" type="ORF">CEE55_18115</name>
</gene>
<evidence type="ECO:0000313" key="2">
    <source>
        <dbReference type="EMBL" id="OWR28947.1"/>
    </source>
</evidence>
<dbReference type="EMBL" id="NIXP01000123">
    <property type="protein sequence ID" value="OWR28947.1"/>
    <property type="molecule type" value="Genomic_DNA"/>
</dbReference>
<name>A0A246KUL0_9GAMM</name>